<sequence>MTSPTSAQAPHADIHTDRILILDFGAQYTQLIARRVRQLGVYCEIHPWDITDASVRGFKPRGVILSGGPESVIDAGAPHAPVAVFQLGVPVLGICYGMQTMAQQLDGRVIGSAEREFGYAEVTLTAPCRLLD</sequence>
<evidence type="ECO:0000259" key="6">
    <source>
        <dbReference type="Pfam" id="PF00117"/>
    </source>
</evidence>
<comment type="caution">
    <text evidence="7">The sequence shown here is derived from an EMBL/GenBank/DDBJ whole genome shotgun (WGS) entry which is preliminary data.</text>
</comment>
<keyword evidence="4" id="KW-0658">Purine biosynthesis</keyword>
<accession>T1AVM8</accession>
<keyword evidence="7" id="KW-0315">Glutamine amidotransferase</keyword>
<gene>
    <name evidence="7" type="ORF">B1A_14730</name>
</gene>
<dbReference type="AlphaFoldDB" id="T1AVM8"/>
<reference evidence="7" key="2">
    <citation type="journal article" date="2014" name="ISME J.">
        <title>Microbial stratification in low pH oxic and suboxic macroscopic growths along an acid mine drainage.</title>
        <authorList>
            <person name="Mendez-Garcia C."/>
            <person name="Mesa V."/>
            <person name="Sprenger R.R."/>
            <person name="Richter M."/>
            <person name="Diez M.S."/>
            <person name="Solano J."/>
            <person name="Bargiela R."/>
            <person name="Golyshina O.V."/>
            <person name="Manteca A."/>
            <person name="Ramos J.L."/>
            <person name="Gallego J.R."/>
            <person name="Llorente I."/>
            <person name="Martins Dos Santos V.A."/>
            <person name="Jensen O.N."/>
            <person name="Pelaez A.I."/>
            <person name="Sanchez J."/>
            <person name="Ferrer M."/>
        </authorList>
    </citation>
    <scope>NUCLEOTIDE SEQUENCE</scope>
</reference>
<dbReference type="PRINTS" id="PR00099">
    <property type="entry name" value="CPSGATASE"/>
</dbReference>
<keyword evidence="2" id="KW-0547">Nucleotide-binding</keyword>
<dbReference type="Pfam" id="PF00117">
    <property type="entry name" value="GATase"/>
    <property type="match status" value="1"/>
</dbReference>
<keyword evidence="7" id="KW-0808">Transferase</keyword>
<dbReference type="EMBL" id="AUZX01010816">
    <property type="protein sequence ID" value="EQD46115.1"/>
    <property type="molecule type" value="Genomic_DNA"/>
</dbReference>
<keyword evidence="5" id="KW-0067">ATP-binding</keyword>
<feature type="non-terminal residue" evidence="7">
    <location>
        <position position="132"/>
    </location>
</feature>
<dbReference type="GO" id="GO:0016740">
    <property type="term" value="F:transferase activity"/>
    <property type="evidence" value="ECO:0007669"/>
    <property type="project" value="UniProtKB-KW"/>
</dbReference>
<feature type="domain" description="Glutamine amidotransferase" evidence="6">
    <location>
        <begin position="20"/>
        <end position="122"/>
    </location>
</feature>
<protein>
    <submittedName>
        <fullName evidence="7">Bifunctional GMP synthase/glutamine amidotransferase protein</fullName>
    </submittedName>
</protein>
<evidence type="ECO:0000256" key="2">
    <source>
        <dbReference type="ARBA" id="ARBA00022741"/>
    </source>
</evidence>
<dbReference type="GO" id="GO:0003921">
    <property type="term" value="F:GMP synthase activity"/>
    <property type="evidence" value="ECO:0007669"/>
    <property type="project" value="TreeGrafter"/>
</dbReference>
<evidence type="ECO:0000256" key="3">
    <source>
        <dbReference type="ARBA" id="ARBA00022749"/>
    </source>
</evidence>
<keyword evidence="1" id="KW-0436">Ligase</keyword>
<dbReference type="Gene3D" id="3.40.50.880">
    <property type="match status" value="1"/>
</dbReference>
<evidence type="ECO:0000256" key="4">
    <source>
        <dbReference type="ARBA" id="ARBA00022755"/>
    </source>
</evidence>
<dbReference type="SUPFAM" id="SSF52317">
    <property type="entry name" value="Class I glutamine amidotransferase-like"/>
    <property type="match status" value="1"/>
</dbReference>
<keyword evidence="3" id="KW-0332">GMP biosynthesis</keyword>
<dbReference type="PANTHER" id="PTHR11922">
    <property type="entry name" value="GMP SYNTHASE-RELATED"/>
    <property type="match status" value="1"/>
</dbReference>
<evidence type="ECO:0000256" key="5">
    <source>
        <dbReference type="ARBA" id="ARBA00022840"/>
    </source>
</evidence>
<dbReference type="InterPro" id="IPR029062">
    <property type="entry name" value="Class_I_gatase-like"/>
</dbReference>
<dbReference type="GO" id="GO:0005524">
    <property type="term" value="F:ATP binding"/>
    <property type="evidence" value="ECO:0007669"/>
    <property type="project" value="UniProtKB-KW"/>
</dbReference>
<name>T1AVM8_9ZZZZ</name>
<evidence type="ECO:0000256" key="1">
    <source>
        <dbReference type="ARBA" id="ARBA00022598"/>
    </source>
</evidence>
<dbReference type="PANTHER" id="PTHR11922:SF2">
    <property type="entry name" value="GMP SYNTHASE [GLUTAMINE-HYDROLYZING]"/>
    <property type="match status" value="1"/>
</dbReference>
<dbReference type="InterPro" id="IPR017926">
    <property type="entry name" value="GATASE"/>
</dbReference>
<evidence type="ECO:0000313" key="7">
    <source>
        <dbReference type="EMBL" id="EQD46115.1"/>
    </source>
</evidence>
<proteinExistence type="predicted"/>
<dbReference type="GO" id="GO:0005829">
    <property type="term" value="C:cytosol"/>
    <property type="evidence" value="ECO:0007669"/>
    <property type="project" value="TreeGrafter"/>
</dbReference>
<reference evidence="7" key="1">
    <citation type="submission" date="2013-08" db="EMBL/GenBank/DDBJ databases">
        <authorList>
            <person name="Mendez C."/>
            <person name="Richter M."/>
            <person name="Ferrer M."/>
            <person name="Sanchez J."/>
        </authorList>
    </citation>
    <scope>NUCLEOTIDE SEQUENCE</scope>
</reference>
<dbReference type="PROSITE" id="PS51273">
    <property type="entry name" value="GATASE_TYPE_1"/>
    <property type="match status" value="1"/>
</dbReference>
<organism evidence="7">
    <name type="scientific">mine drainage metagenome</name>
    <dbReference type="NCBI Taxonomy" id="410659"/>
    <lineage>
        <taxon>unclassified sequences</taxon>
        <taxon>metagenomes</taxon>
        <taxon>ecological metagenomes</taxon>
    </lineage>
</organism>